<reference evidence="2 3" key="1">
    <citation type="submission" date="2016-07" db="EMBL/GenBank/DDBJ databases">
        <title>Pervasive Adenine N6-methylation of Active Genes in Fungi.</title>
        <authorList>
            <consortium name="DOE Joint Genome Institute"/>
            <person name="Mondo S.J."/>
            <person name="Dannebaum R.O."/>
            <person name="Kuo R.C."/>
            <person name="Labutti K."/>
            <person name="Haridas S."/>
            <person name="Kuo A."/>
            <person name="Salamov A."/>
            <person name="Ahrendt S.R."/>
            <person name="Lipzen A."/>
            <person name="Sullivan W."/>
            <person name="Andreopoulos W.B."/>
            <person name="Clum A."/>
            <person name="Lindquist E."/>
            <person name="Daum C."/>
            <person name="Ramamoorthy G.K."/>
            <person name="Gryganskyi A."/>
            <person name="Culley D."/>
            <person name="Magnuson J.K."/>
            <person name="James T.Y."/>
            <person name="O'Malley M.A."/>
            <person name="Stajich J.E."/>
            <person name="Spatafora J.W."/>
            <person name="Visel A."/>
            <person name="Grigoriev I.V."/>
        </authorList>
    </citation>
    <scope>NUCLEOTIDE SEQUENCE [LARGE SCALE GENOMIC DNA]</scope>
    <source>
        <strain evidence="2 3">PL171</strain>
    </source>
</reference>
<gene>
    <name evidence="2" type="ORF">BCR44DRAFT_83418</name>
</gene>
<proteinExistence type="predicted"/>
<organism evidence="2 3">
    <name type="scientific">Catenaria anguillulae PL171</name>
    <dbReference type="NCBI Taxonomy" id="765915"/>
    <lineage>
        <taxon>Eukaryota</taxon>
        <taxon>Fungi</taxon>
        <taxon>Fungi incertae sedis</taxon>
        <taxon>Blastocladiomycota</taxon>
        <taxon>Blastocladiomycetes</taxon>
        <taxon>Blastocladiales</taxon>
        <taxon>Catenariaceae</taxon>
        <taxon>Catenaria</taxon>
    </lineage>
</organism>
<dbReference type="AlphaFoldDB" id="A0A1Y2I3F8"/>
<keyword evidence="3" id="KW-1185">Reference proteome</keyword>
<feature type="compositionally biased region" description="Pro residues" evidence="1">
    <location>
        <begin position="179"/>
        <end position="193"/>
    </location>
</feature>
<dbReference type="EMBL" id="MCFL01000001">
    <property type="protein sequence ID" value="ORZ41259.1"/>
    <property type="molecule type" value="Genomic_DNA"/>
</dbReference>
<feature type="compositionally biased region" description="Basic and acidic residues" evidence="1">
    <location>
        <begin position="230"/>
        <end position="241"/>
    </location>
</feature>
<comment type="caution">
    <text evidence="2">The sequence shown here is derived from an EMBL/GenBank/DDBJ whole genome shotgun (WGS) entry which is preliminary data.</text>
</comment>
<feature type="region of interest" description="Disordered" evidence="1">
    <location>
        <begin position="1"/>
        <end position="22"/>
    </location>
</feature>
<evidence type="ECO:0000256" key="1">
    <source>
        <dbReference type="SAM" id="MobiDB-lite"/>
    </source>
</evidence>
<evidence type="ECO:0000313" key="3">
    <source>
        <dbReference type="Proteomes" id="UP000193411"/>
    </source>
</evidence>
<accession>A0A1Y2I3F8</accession>
<dbReference type="Proteomes" id="UP000193411">
    <property type="component" value="Unassembled WGS sequence"/>
</dbReference>
<feature type="region of interest" description="Disordered" evidence="1">
    <location>
        <begin position="142"/>
        <end position="241"/>
    </location>
</feature>
<protein>
    <submittedName>
        <fullName evidence="2">Uncharacterized protein</fullName>
    </submittedName>
</protein>
<name>A0A1Y2I3F8_9FUNG</name>
<evidence type="ECO:0000313" key="2">
    <source>
        <dbReference type="EMBL" id="ORZ41259.1"/>
    </source>
</evidence>
<sequence length="287" mass="30647">MFSSRQTPSGLPPLAHSTTGAVMMPAPPSMDLPPNALAKLFASCTPAESLPLDPSVPYFNPLLHDPAHCPLLPHEIKALDIASALAKRTLPLDTQKKMLDKTLCALADQRRAAAAAAATALFARPRSGAPRPFTAPQRAPMKHFARPTVPSLPAAPTRLSSSRPSPVFVPTPSARPGAAGPPRPAPTPRPITPPTTAGGRVIPGFTPLPDMFANDNSRTPERARSPKSPETVDRDRDGEEDHMDLVQDEVDDEIVIQVPDGGFGQSHLDIDYYDVSMVSLIGDDEDY</sequence>